<proteinExistence type="predicted"/>
<reference evidence="2" key="1">
    <citation type="submission" date="2021-02" db="EMBL/GenBank/DDBJ databases">
        <authorList>
            <person name="Dougan E. K."/>
            <person name="Rhodes N."/>
            <person name="Thang M."/>
            <person name="Chan C."/>
        </authorList>
    </citation>
    <scope>NUCLEOTIDE SEQUENCE</scope>
</reference>
<name>A0A812XWC5_9DINO</name>
<keyword evidence="3" id="KW-1185">Reference proteome</keyword>
<gene>
    <name evidence="2" type="ORF">SNEC2469_LOCUS21895</name>
</gene>
<dbReference type="Proteomes" id="UP000601435">
    <property type="component" value="Unassembled WGS sequence"/>
</dbReference>
<organism evidence="2 3">
    <name type="scientific">Symbiodinium necroappetens</name>
    <dbReference type="NCBI Taxonomy" id="1628268"/>
    <lineage>
        <taxon>Eukaryota</taxon>
        <taxon>Sar</taxon>
        <taxon>Alveolata</taxon>
        <taxon>Dinophyceae</taxon>
        <taxon>Suessiales</taxon>
        <taxon>Symbiodiniaceae</taxon>
        <taxon>Symbiodinium</taxon>
    </lineage>
</organism>
<evidence type="ECO:0000256" key="1">
    <source>
        <dbReference type="SAM" id="MobiDB-lite"/>
    </source>
</evidence>
<accession>A0A812XWC5</accession>
<sequence>MGRRRRRAHSEIHEQSQYVAVLAASSDSALRAQNQQRQRGAEGGGSRTQAEESCLRVLPQQKDLPWPGSQDMHWTSVALACEMRGAKKDIALSSEPGNSG</sequence>
<dbReference type="AlphaFoldDB" id="A0A812XWC5"/>
<evidence type="ECO:0000313" key="2">
    <source>
        <dbReference type="EMBL" id="CAE7754398.1"/>
    </source>
</evidence>
<protein>
    <submittedName>
        <fullName evidence="2">Uncharacterized protein</fullName>
    </submittedName>
</protein>
<dbReference type="OrthoDB" id="10295810at2759"/>
<comment type="caution">
    <text evidence="2">The sequence shown here is derived from an EMBL/GenBank/DDBJ whole genome shotgun (WGS) entry which is preliminary data.</text>
</comment>
<dbReference type="EMBL" id="CAJNJA010039179">
    <property type="protein sequence ID" value="CAE7754398.1"/>
    <property type="molecule type" value="Genomic_DNA"/>
</dbReference>
<feature type="region of interest" description="Disordered" evidence="1">
    <location>
        <begin position="28"/>
        <end position="54"/>
    </location>
</feature>
<evidence type="ECO:0000313" key="3">
    <source>
        <dbReference type="Proteomes" id="UP000601435"/>
    </source>
</evidence>